<evidence type="ECO:0000259" key="7">
    <source>
        <dbReference type="Pfam" id="PF05199"/>
    </source>
</evidence>
<dbReference type="InterPro" id="IPR051473">
    <property type="entry name" value="P2Ox-like"/>
</dbReference>
<protein>
    <submittedName>
        <fullName evidence="8">Choline dehydrogenase-like flavoprotein</fullName>
    </submittedName>
</protein>
<gene>
    <name evidence="8" type="ORF">FHX74_003898</name>
</gene>
<dbReference type="InterPro" id="IPR000172">
    <property type="entry name" value="GMC_OxRdtase_N"/>
</dbReference>
<dbReference type="SUPFAM" id="SSF51905">
    <property type="entry name" value="FAD/NAD(P)-binding domain"/>
    <property type="match status" value="1"/>
</dbReference>
<dbReference type="GO" id="GO:0050660">
    <property type="term" value="F:flavin adenine dinucleotide binding"/>
    <property type="evidence" value="ECO:0007669"/>
    <property type="project" value="InterPro"/>
</dbReference>
<dbReference type="InterPro" id="IPR007867">
    <property type="entry name" value="GMC_OxRtase_C"/>
</dbReference>
<comment type="cofactor">
    <cofactor evidence="1">
        <name>FAD</name>
        <dbReference type="ChEBI" id="CHEBI:57692"/>
    </cofactor>
</comment>
<comment type="caution">
    <text evidence="8">The sequence shown here is derived from an EMBL/GenBank/DDBJ whole genome shotgun (WGS) entry which is preliminary data.</text>
</comment>
<evidence type="ECO:0000256" key="4">
    <source>
        <dbReference type="ARBA" id="ARBA00022827"/>
    </source>
</evidence>
<accession>A0A7W3P7Q8</accession>
<sequence length="536" mass="56744">MSTDHPTRRDENSDRDEHVDVLIVGSGPAGATYARTLGDLVPHARVLMVEVGPVVPGVRGDHTQNMTDEERTAAQLLTQGPDAGRHRAAALADIAPGIDPSLEFRQTILPGLFFVDPRPALEPGEVGLPAASMASGVGGMGIHWGTSSPRPQQSERIPFIPGDELDAALDHAEQLLGTTTHPVPGEGLPEAVRSAVADVLDGPDTLPTRFMPTSTRWVDGSLRFAGTGAILGELEATAPGFALRAETLATRILVEEGVAVGAVLRDRRSGAEYTVRADHVVVCADGLRTPQLLWASGIRPAALGHHLNEHFQMASFLMLGDEFDPDRIDTDPQNVASVLVPFSDARPFQLGVITLANSAYKIALGDGADDPSMRRLAVIACYGAKDVRFGDAVEFSDTETDFYGMPRMRIRYTRTEADLALIERMRAASRAVIDRLGQAPEEPELAAGGSSLHYQGTVRMGPVDDGTSVCDSLLRVWGVDRLQVGGNGVIPTSTASNPTLTTVALAWRAATALAAELAGRDAATSGTTATERVVAG</sequence>
<evidence type="ECO:0000256" key="1">
    <source>
        <dbReference type="ARBA" id="ARBA00001974"/>
    </source>
</evidence>
<dbReference type="Gene3D" id="3.50.50.60">
    <property type="entry name" value="FAD/NAD(P)-binding domain"/>
    <property type="match status" value="2"/>
</dbReference>
<keyword evidence="9" id="KW-1185">Reference proteome</keyword>
<evidence type="ECO:0000313" key="8">
    <source>
        <dbReference type="EMBL" id="MBA8796245.1"/>
    </source>
</evidence>
<dbReference type="InterPro" id="IPR036188">
    <property type="entry name" value="FAD/NAD-bd_sf"/>
</dbReference>
<feature type="domain" description="Glucose-methanol-choline oxidoreductase N-terminal" evidence="6">
    <location>
        <begin position="240"/>
        <end position="311"/>
    </location>
</feature>
<organism evidence="8 9">
    <name type="scientific">Microlunatus kandeliicorticis</name>
    <dbReference type="NCBI Taxonomy" id="1759536"/>
    <lineage>
        <taxon>Bacteria</taxon>
        <taxon>Bacillati</taxon>
        <taxon>Actinomycetota</taxon>
        <taxon>Actinomycetes</taxon>
        <taxon>Propionibacteriales</taxon>
        <taxon>Propionibacteriaceae</taxon>
        <taxon>Microlunatus</taxon>
    </lineage>
</organism>
<evidence type="ECO:0000259" key="6">
    <source>
        <dbReference type="Pfam" id="PF00732"/>
    </source>
</evidence>
<dbReference type="EMBL" id="JACGWT010000007">
    <property type="protein sequence ID" value="MBA8796245.1"/>
    <property type="molecule type" value="Genomic_DNA"/>
</dbReference>
<keyword evidence="5" id="KW-0560">Oxidoreductase</keyword>
<evidence type="ECO:0000256" key="2">
    <source>
        <dbReference type="ARBA" id="ARBA00010790"/>
    </source>
</evidence>
<evidence type="ECO:0000256" key="5">
    <source>
        <dbReference type="ARBA" id="ARBA00023002"/>
    </source>
</evidence>
<dbReference type="PANTHER" id="PTHR42784">
    <property type="entry name" value="PYRANOSE 2-OXIDASE"/>
    <property type="match status" value="1"/>
</dbReference>
<keyword evidence="4" id="KW-0274">FAD</keyword>
<feature type="domain" description="Glucose-methanol-choline oxidoreductase C-terminal" evidence="7">
    <location>
        <begin position="397"/>
        <end position="506"/>
    </location>
</feature>
<dbReference type="Proteomes" id="UP000523079">
    <property type="component" value="Unassembled WGS sequence"/>
</dbReference>
<dbReference type="RefSeq" id="WP_182561868.1">
    <property type="nucleotide sequence ID" value="NZ_JACGWT010000007.1"/>
</dbReference>
<comment type="similarity">
    <text evidence="2">Belongs to the GMC oxidoreductase family.</text>
</comment>
<reference evidence="8 9" key="1">
    <citation type="submission" date="2020-07" db="EMBL/GenBank/DDBJ databases">
        <title>Sequencing the genomes of 1000 actinobacteria strains.</title>
        <authorList>
            <person name="Klenk H.-P."/>
        </authorList>
    </citation>
    <scope>NUCLEOTIDE SEQUENCE [LARGE SCALE GENOMIC DNA]</scope>
    <source>
        <strain evidence="8 9">DSM 100723</strain>
    </source>
</reference>
<dbReference type="Pfam" id="PF00732">
    <property type="entry name" value="GMC_oxred_N"/>
    <property type="match status" value="1"/>
</dbReference>
<evidence type="ECO:0000313" key="9">
    <source>
        <dbReference type="Proteomes" id="UP000523079"/>
    </source>
</evidence>
<name>A0A7W3P7Q8_9ACTN</name>
<evidence type="ECO:0000256" key="3">
    <source>
        <dbReference type="ARBA" id="ARBA00022630"/>
    </source>
</evidence>
<dbReference type="Pfam" id="PF05199">
    <property type="entry name" value="GMC_oxred_C"/>
    <property type="match status" value="1"/>
</dbReference>
<dbReference type="PANTHER" id="PTHR42784:SF1">
    <property type="entry name" value="PYRANOSE 2-OXIDASE"/>
    <property type="match status" value="1"/>
</dbReference>
<dbReference type="GO" id="GO:0016614">
    <property type="term" value="F:oxidoreductase activity, acting on CH-OH group of donors"/>
    <property type="evidence" value="ECO:0007669"/>
    <property type="project" value="InterPro"/>
</dbReference>
<proteinExistence type="inferred from homology"/>
<dbReference type="SUPFAM" id="SSF54373">
    <property type="entry name" value="FAD-linked reductases, C-terminal domain"/>
    <property type="match status" value="1"/>
</dbReference>
<dbReference type="AlphaFoldDB" id="A0A7W3P7Q8"/>
<keyword evidence="3" id="KW-0285">Flavoprotein</keyword>